<evidence type="ECO:0000256" key="1">
    <source>
        <dbReference type="SAM" id="SignalP"/>
    </source>
</evidence>
<proteinExistence type="predicted"/>
<dbReference type="PROSITE" id="PS50914">
    <property type="entry name" value="BON"/>
    <property type="match status" value="1"/>
</dbReference>
<feature type="signal peptide" evidence="1">
    <location>
        <begin position="1"/>
        <end position="24"/>
    </location>
</feature>
<dbReference type="EMBL" id="CP155447">
    <property type="protein sequence ID" value="XBH06665.1"/>
    <property type="molecule type" value="Genomic_DNA"/>
</dbReference>
<sequence>MSLKQWSLAIPFVGCVLAASTCLAQVPATGEKPTPPVGERVGEKVDSAVQSLKKGVSSAGDAIRDQYEKARAGVHNMSVAARVYGRLHWDKALVNSKVEIDVQKGGVAVLTGSVEDSVARVKAVQLTQDTVGVTKVIDQLVVLTTATGTVPARVIPAKP</sequence>
<name>A0AAU7CNS2_9BACT</name>
<feature type="domain" description="BON" evidence="2">
    <location>
        <begin position="75"/>
        <end position="144"/>
    </location>
</feature>
<evidence type="ECO:0000313" key="3">
    <source>
        <dbReference type="EMBL" id="XBH06665.1"/>
    </source>
</evidence>
<dbReference type="RefSeq" id="WP_406699514.1">
    <property type="nucleotide sequence ID" value="NZ_CP155447.1"/>
</dbReference>
<dbReference type="Pfam" id="PF04972">
    <property type="entry name" value="BON"/>
    <property type="match status" value="1"/>
</dbReference>
<gene>
    <name evidence="3" type="ORF">V5E97_11680</name>
</gene>
<accession>A0AAU7CNS2</accession>
<feature type="chain" id="PRO_5043795265" evidence="1">
    <location>
        <begin position="25"/>
        <end position="159"/>
    </location>
</feature>
<protein>
    <submittedName>
        <fullName evidence="3">BON domain-containing protein</fullName>
    </submittedName>
</protein>
<reference evidence="3" key="1">
    <citation type="submission" date="2024-05" db="EMBL/GenBank/DDBJ databases">
        <title>Planctomycetes of the genus Singulisphaera possess chitinolytic capabilities.</title>
        <authorList>
            <person name="Ivanova A."/>
        </authorList>
    </citation>
    <scope>NUCLEOTIDE SEQUENCE</scope>
    <source>
        <strain evidence="3">Ch08T</strain>
    </source>
</reference>
<keyword evidence="1" id="KW-0732">Signal</keyword>
<organism evidence="3">
    <name type="scientific">Singulisphaera sp. Ch08</name>
    <dbReference type="NCBI Taxonomy" id="3120278"/>
    <lineage>
        <taxon>Bacteria</taxon>
        <taxon>Pseudomonadati</taxon>
        <taxon>Planctomycetota</taxon>
        <taxon>Planctomycetia</taxon>
        <taxon>Isosphaerales</taxon>
        <taxon>Isosphaeraceae</taxon>
        <taxon>Singulisphaera</taxon>
    </lineage>
</organism>
<evidence type="ECO:0000259" key="2">
    <source>
        <dbReference type="PROSITE" id="PS50914"/>
    </source>
</evidence>
<dbReference type="InterPro" id="IPR007055">
    <property type="entry name" value="BON_dom"/>
</dbReference>
<dbReference type="AlphaFoldDB" id="A0AAU7CNS2"/>